<evidence type="ECO:0000313" key="1">
    <source>
        <dbReference type="EMBL" id="VED35911.1"/>
    </source>
</evidence>
<gene>
    <name evidence="1" type="ORF">NCTC9702_03162</name>
</gene>
<accession>A0A447XXW7</accession>
<protein>
    <submittedName>
        <fullName evidence="1">Putative phage tail length tape measure protein</fullName>
    </submittedName>
</protein>
<organism evidence="1 2">
    <name type="scientific">Escherichia coli</name>
    <dbReference type="NCBI Taxonomy" id="562"/>
    <lineage>
        <taxon>Bacteria</taxon>
        <taxon>Pseudomonadati</taxon>
        <taxon>Pseudomonadota</taxon>
        <taxon>Gammaproteobacteria</taxon>
        <taxon>Enterobacterales</taxon>
        <taxon>Enterobacteriaceae</taxon>
        <taxon>Escherichia</taxon>
    </lineage>
</organism>
<dbReference type="EMBL" id="LR134246">
    <property type="protein sequence ID" value="VED35911.1"/>
    <property type="molecule type" value="Genomic_DNA"/>
</dbReference>
<sequence>MLYQNLMISTHFLTLATYNQIKALQDEGNQQEAARIATEAYSSSMIQRTNQIKENLGYLETAWKAVADSAKWAWDSMLDIGP</sequence>
<proteinExistence type="predicted"/>
<reference evidence="1 2" key="1">
    <citation type="submission" date="2018-12" db="EMBL/GenBank/DDBJ databases">
        <authorList>
            <consortium name="Pathogen Informatics"/>
        </authorList>
    </citation>
    <scope>NUCLEOTIDE SEQUENCE [LARGE SCALE GENOMIC DNA]</scope>
    <source>
        <strain evidence="1 2">NCTC9702</strain>
    </source>
</reference>
<name>A0A447XXW7_ECOLX</name>
<dbReference type="Proteomes" id="UP000277930">
    <property type="component" value="Chromosome 1"/>
</dbReference>
<evidence type="ECO:0000313" key="2">
    <source>
        <dbReference type="Proteomes" id="UP000277930"/>
    </source>
</evidence>
<dbReference type="AlphaFoldDB" id="A0A447XXW7"/>